<dbReference type="EMBL" id="KV427611">
    <property type="protein sequence ID" value="KZT09621.1"/>
    <property type="molecule type" value="Genomic_DNA"/>
</dbReference>
<feature type="region of interest" description="Disordered" evidence="1">
    <location>
        <begin position="135"/>
        <end position="167"/>
    </location>
</feature>
<evidence type="ECO:0008006" key="4">
    <source>
        <dbReference type="Google" id="ProtNLM"/>
    </source>
</evidence>
<dbReference type="RefSeq" id="XP_040767361.1">
    <property type="nucleotide sequence ID" value="XM_040903976.1"/>
</dbReference>
<proteinExistence type="predicted"/>
<feature type="region of interest" description="Disordered" evidence="1">
    <location>
        <begin position="710"/>
        <end position="738"/>
    </location>
</feature>
<feature type="compositionally biased region" description="Basic and acidic residues" evidence="1">
    <location>
        <begin position="724"/>
        <end position="738"/>
    </location>
</feature>
<dbReference type="Proteomes" id="UP000076871">
    <property type="component" value="Unassembled WGS sequence"/>
</dbReference>
<accession>A0A165FZH2</accession>
<name>A0A165FZH2_9APHY</name>
<feature type="compositionally biased region" description="Basic and acidic residues" evidence="1">
    <location>
        <begin position="189"/>
        <end position="215"/>
    </location>
</feature>
<feature type="compositionally biased region" description="Basic and acidic residues" evidence="1">
    <location>
        <begin position="66"/>
        <end position="76"/>
    </location>
</feature>
<reference evidence="2 3" key="1">
    <citation type="journal article" date="2016" name="Mol. Biol. Evol.">
        <title>Comparative Genomics of Early-Diverging Mushroom-Forming Fungi Provides Insights into the Origins of Lignocellulose Decay Capabilities.</title>
        <authorList>
            <person name="Nagy L.G."/>
            <person name="Riley R."/>
            <person name="Tritt A."/>
            <person name="Adam C."/>
            <person name="Daum C."/>
            <person name="Floudas D."/>
            <person name="Sun H."/>
            <person name="Yadav J.S."/>
            <person name="Pangilinan J."/>
            <person name="Larsson K.H."/>
            <person name="Matsuura K."/>
            <person name="Barry K."/>
            <person name="Labutti K."/>
            <person name="Kuo R."/>
            <person name="Ohm R.A."/>
            <person name="Bhattacharya S.S."/>
            <person name="Shirouzu T."/>
            <person name="Yoshinaga Y."/>
            <person name="Martin F.M."/>
            <person name="Grigoriev I.V."/>
            <person name="Hibbett D.S."/>
        </authorList>
    </citation>
    <scope>NUCLEOTIDE SEQUENCE [LARGE SCALE GENOMIC DNA]</scope>
    <source>
        <strain evidence="2 3">93-53</strain>
    </source>
</reference>
<feature type="compositionally biased region" description="Polar residues" evidence="1">
    <location>
        <begin position="1"/>
        <end position="10"/>
    </location>
</feature>
<feature type="compositionally biased region" description="Polar residues" evidence="1">
    <location>
        <begin position="601"/>
        <end position="619"/>
    </location>
</feature>
<keyword evidence="3" id="KW-1185">Reference proteome</keyword>
<feature type="compositionally biased region" description="Low complexity" evidence="1">
    <location>
        <begin position="667"/>
        <end position="677"/>
    </location>
</feature>
<dbReference type="STRING" id="1314785.A0A165FZH2"/>
<protein>
    <recommendedName>
        <fullName evidence="4">DUF3835 domain-containing protein</fullName>
    </recommendedName>
</protein>
<feature type="compositionally biased region" description="Acidic residues" evidence="1">
    <location>
        <begin position="350"/>
        <end position="362"/>
    </location>
</feature>
<feature type="region of interest" description="Disordered" evidence="1">
    <location>
        <begin position="186"/>
        <end position="369"/>
    </location>
</feature>
<gene>
    <name evidence="2" type="ORF">LAESUDRAFT_646357</name>
</gene>
<feature type="compositionally biased region" description="Low complexity" evidence="1">
    <location>
        <begin position="430"/>
        <end position="458"/>
    </location>
</feature>
<feature type="region of interest" description="Disordered" evidence="1">
    <location>
        <begin position="665"/>
        <end position="697"/>
    </location>
</feature>
<dbReference type="GeneID" id="63821006"/>
<dbReference type="OrthoDB" id="21413at2759"/>
<feature type="region of interest" description="Disordered" evidence="1">
    <location>
        <begin position="517"/>
        <end position="626"/>
    </location>
</feature>
<sequence>MASLASSSAEDLNESRAEALQALLNSLSPGDPTAENGGQLTSDQVRKMSDKLGEVLGDGAFASEGGEQRRNEKGELLNEEGLPVVDITEPISETPSSEPGHIFNDPDLLPLWALSPAEKARRRAERERILDLLEEEEQLEQERAEAAERERYRSELEKRKEAAKAQLDSLRKAKELQKKMGKALLRNVIESKEREEHESVQKEKEKETARTEKNQKPAKSVSFAEPPSDHESTPAEGSEQGKWGDVSLARLQRKGKSTLLTKAQMAKQPMKMEVVERHPAESRPSLSTSAQVLDGQDSDDESIPGSPMPTDSDEGEIIHSDHYDEEDNRASAPSMPPESDSTDNEHFTDDGEPTEWTEDESDDFARHQHDIERAYYEKRATIGAQVASAMRAHTHSEDEDEWDQAEVPLEATRASAPPKTPVSKFKSERLSNASSSTLASHSLGRSVLPSSQSSSLKSAIRMGKLESDQLVGEESDDDVEKQTREVLELLSRGEVTNISLQTSPTPAAGESVRAISAVSSSPLQTPSAPTIISPDNVGNAAAAPKPKPSKVSKFKMALSQAQQVQDSALPSPPMTTPISVTERSSPKMASPGPGTPIAVPTASSRLSPRTPAHTRSQMPSMIVDSPSFLPPARMSLASVARPSPGPASCASPIPFRSVIIESPSFQPMSTVNSSPSLSSPPMPSSSTSSAGNSIKFAPADRPAVIMAAEVKESDSTSRRTAGAEGKEKKVSRFLAERM</sequence>
<feature type="compositionally biased region" description="Polar residues" evidence="1">
    <location>
        <begin position="517"/>
        <end position="530"/>
    </location>
</feature>
<feature type="region of interest" description="Disordered" evidence="1">
    <location>
        <begin position="1"/>
        <end position="85"/>
    </location>
</feature>
<evidence type="ECO:0000313" key="2">
    <source>
        <dbReference type="EMBL" id="KZT09621.1"/>
    </source>
</evidence>
<organism evidence="2 3">
    <name type="scientific">Laetiporus sulphureus 93-53</name>
    <dbReference type="NCBI Taxonomy" id="1314785"/>
    <lineage>
        <taxon>Eukaryota</taxon>
        <taxon>Fungi</taxon>
        <taxon>Dikarya</taxon>
        <taxon>Basidiomycota</taxon>
        <taxon>Agaricomycotina</taxon>
        <taxon>Agaricomycetes</taxon>
        <taxon>Polyporales</taxon>
        <taxon>Laetiporus</taxon>
    </lineage>
</organism>
<evidence type="ECO:0000256" key="1">
    <source>
        <dbReference type="SAM" id="MobiDB-lite"/>
    </source>
</evidence>
<feature type="compositionally biased region" description="Basic and acidic residues" evidence="1">
    <location>
        <begin position="140"/>
        <end position="167"/>
    </location>
</feature>
<dbReference type="InParanoid" id="A0A165FZH2"/>
<dbReference type="AlphaFoldDB" id="A0A165FZH2"/>
<feature type="compositionally biased region" description="Polar residues" evidence="1">
    <location>
        <begin position="559"/>
        <end position="568"/>
    </location>
</feature>
<feature type="compositionally biased region" description="Basic and acidic residues" evidence="1">
    <location>
        <begin position="44"/>
        <end position="53"/>
    </location>
</feature>
<evidence type="ECO:0000313" key="3">
    <source>
        <dbReference type="Proteomes" id="UP000076871"/>
    </source>
</evidence>
<feature type="region of interest" description="Disordered" evidence="1">
    <location>
        <begin position="387"/>
        <end position="460"/>
    </location>
</feature>